<proteinExistence type="predicted"/>
<keyword evidence="2" id="KW-1185">Reference proteome</keyword>
<reference evidence="1" key="1">
    <citation type="submission" date="2021-01" db="UniProtKB">
        <authorList>
            <consortium name="EnsemblMetazoa"/>
        </authorList>
    </citation>
    <scope>IDENTIFICATION</scope>
</reference>
<dbReference type="EnsemblMetazoa" id="CLYHEMT025603.3">
    <property type="protein sequence ID" value="CLYHEMP025603.3"/>
    <property type="gene ID" value="CLYHEMG025603"/>
</dbReference>
<accession>A0A7M5XL30</accession>
<dbReference type="AlphaFoldDB" id="A0A7M5XL30"/>
<dbReference type="RefSeq" id="XP_066927826.1">
    <property type="nucleotide sequence ID" value="XM_067071725.1"/>
</dbReference>
<dbReference type="InterPro" id="IPR027417">
    <property type="entry name" value="P-loop_NTPase"/>
</dbReference>
<dbReference type="GeneID" id="136815285"/>
<protein>
    <submittedName>
        <fullName evidence="1">Uncharacterized protein</fullName>
    </submittedName>
</protein>
<sequence>MASRFQQEIIALKPMSIDPTNCSTQQSLYQQIQKSPQKVLNEQKKKFNLGNGQFFNDPIKAADQLLEREYANSALFDSTIHEAIFIPPLFKSKQYAKTDSTVHMLDYEDVKKSSIQKSLDNLKLNNPNHWFTKELQSFHELQQSNSSDEINATEFTNWIRNIKLKYLLIEELGTDQILLPASTTDNQTFKQACIQKLTTIQGSPLNKALKVKNCKKAIEKLVKQNPPKDPTMRWYFGFQPSEIGEKAEHSVFDQLYSLKDDEVLHDTVILNSLDFRTNVNNRMQQEFDVLLFSWSRKLIIGIEIKRTLASTRAFEQLDRYHELIEERLSDQLGSGWTFYPAVCVENDTELCGTQHYINLDTDVKDWLANIFTKYPIVPTFIPYVPPVNQLKDVLRIVIFALHSSKTAPTTTTNWVEYITKAIDTVCTTDNILFYSKKQLPIMRANDSRLNKVLLYGGWGCGKSFLLQQKAKQLSGMNKYKDKIMYVVSNPYSRNETLLTWRLKKELGEQHGVILFGLFDDRNWINNLTDLIRKQHITVLFVDECNVSYDWQNALQTVKGQLDIIWIACDAKSHLAFLYAREGIPTYNDFTKYELSTNLRNPKAIVEEALHQDERHSSEYREGLKFPPPIFPNGCPPFRAKTFDEAIKKMRQRTNDGVLIIDRYDKTFTLQRMNIINGTPGNIKYKKYSYNNDNDFNEGESPYQHLIDGNILLITDHALMNGFEWPNIIYYYDYNYGRVDLHPCNYYMRCTANLIIVVHDESDEEASSENESDKEASSESFISTLTVYL</sequence>
<evidence type="ECO:0000313" key="2">
    <source>
        <dbReference type="Proteomes" id="UP000594262"/>
    </source>
</evidence>
<dbReference type="Proteomes" id="UP000594262">
    <property type="component" value="Unplaced"/>
</dbReference>
<dbReference type="Gene3D" id="3.40.50.300">
    <property type="entry name" value="P-loop containing nucleotide triphosphate hydrolases"/>
    <property type="match status" value="1"/>
</dbReference>
<evidence type="ECO:0000313" key="1">
    <source>
        <dbReference type="EnsemblMetazoa" id="CLYHEMP025603.3"/>
    </source>
</evidence>
<dbReference type="SUPFAM" id="SSF52540">
    <property type="entry name" value="P-loop containing nucleoside triphosphate hydrolases"/>
    <property type="match status" value="1"/>
</dbReference>
<organism evidence="1 2">
    <name type="scientific">Clytia hemisphaerica</name>
    <dbReference type="NCBI Taxonomy" id="252671"/>
    <lineage>
        <taxon>Eukaryota</taxon>
        <taxon>Metazoa</taxon>
        <taxon>Cnidaria</taxon>
        <taxon>Hydrozoa</taxon>
        <taxon>Hydroidolina</taxon>
        <taxon>Leptothecata</taxon>
        <taxon>Obeliida</taxon>
        <taxon>Clytiidae</taxon>
        <taxon>Clytia</taxon>
    </lineage>
</organism>
<name>A0A7M5XL30_9CNID</name>